<accession>A0A0N4VUK1</accession>
<protein>
    <submittedName>
        <fullName evidence="1 3">Uncharacterized protein</fullName>
    </submittedName>
</protein>
<keyword evidence="2" id="KW-1185">Reference proteome</keyword>
<gene>
    <name evidence="1" type="ORF">HPLM_LOCUS969</name>
</gene>
<reference evidence="3" key="1">
    <citation type="submission" date="2017-02" db="UniProtKB">
        <authorList>
            <consortium name="WormBaseParasite"/>
        </authorList>
    </citation>
    <scope>IDENTIFICATION</scope>
</reference>
<evidence type="ECO:0000313" key="3">
    <source>
        <dbReference type="WBParaSite" id="HPLM_0000096801-mRNA-1"/>
    </source>
</evidence>
<name>A0A0N4VUK1_HAEPC</name>
<dbReference type="Proteomes" id="UP000268014">
    <property type="component" value="Unassembled WGS sequence"/>
</dbReference>
<evidence type="ECO:0000313" key="1">
    <source>
        <dbReference type="EMBL" id="VDO07261.1"/>
    </source>
</evidence>
<proteinExistence type="predicted"/>
<dbReference type="AlphaFoldDB" id="A0A0N4VUK1"/>
<organism evidence="3">
    <name type="scientific">Haemonchus placei</name>
    <name type="common">Barber's pole worm</name>
    <dbReference type="NCBI Taxonomy" id="6290"/>
    <lineage>
        <taxon>Eukaryota</taxon>
        <taxon>Metazoa</taxon>
        <taxon>Ecdysozoa</taxon>
        <taxon>Nematoda</taxon>
        <taxon>Chromadorea</taxon>
        <taxon>Rhabditida</taxon>
        <taxon>Rhabditina</taxon>
        <taxon>Rhabditomorpha</taxon>
        <taxon>Strongyloidea</taxon>
        <taxon>Trichostrongylidae</taxon>
        <taxon>Haemonchus</taxon>
    </lineage>
</organism>
<evidence type="ECO:0000313" key="2">
    <source>
        <dbReference type="Proteomes" id="UP000268014"/>
    </source>
</evidence>
<reference evidence="1 2" key="2">
    <citation type="submission" date="2018-11" db="EMBL/GenBank/DDBJ databases">
        <authorList>
            <consortium name="Pathogen Informatics"/>
        </authorList>
    </citation>
    <scope>NUCLEOTIDE SEQUENCE [LARGE SCALE GENOMIC DNA]</scope>
    <source>
        <strain evidence="1 2">MHpl1</strain>
    </source>
</reference>
<sequence length="144" mass="16429">MSKQSFLSAVIIFYRIFKNFYQKSCYFSLPEAFVASAYSSPNTNNQQYSPYARMSSSITDSSPPRYDAYNYDLSNSANLLQPPVDDLAKPVARERSKSPATTRVRFADTTSPPILRRKVRFCFFLSKDHIPSHTLLNCSRIKSS</sequence>
<dbReference type="WBParaSite" id="HPLM_0000096801-mRNA-1">
    <property type="protein sequence ID" value="HPLM_0000096801-mRNA-1"/>
    <property type="gene ID" value="HPLM_0000096801"/>
</dbReference>
<dbReference type="EMBL" id="UZAF01001049">
    <property type="protein sequence ID" value="VDO07261.1"/>
    <property type="molecule type" value="Genomic_DNA"/>
</dbReference>